<proteinExistence type="predicted"/>
<dbReference type="CDD" id="cd05120">
    <property type="entry name" value="APH_ChoK_like"/>
    <property type="match status" value="1"/>
</dbReference>
<dbReference type="PROSITE" id="PS00109">
    <property type="entry name" value="PROTEIN_KINASE_TYR"/>
    <property type="match status" value="1"/>
</dbReference>
<evidence type="ECO:0000256" key="3">
    <source>
        <dbReference type="ARBA" id="ARBA00048679"/>
    </source>
</evidence>
<dbReference type="InterPro" id="IPR008266">
    <property type="entry name" value="Tyr_kinase_AS"/>
</dbReference>
<sequence>MTIQEYNPSCGRASLLHLAMDPRVITREELANATRFGDFTPVYKIDTKTVVKTGDSVRLAEAAAMRLVREKTSIPVPEIYNAYTDGDTGHVRIVMQFIEGDCLSNKWDQYDAQQKERLLQQLSDMFPQLRDIKGTFIGSVDGSACEDPLFDEDIGNYGPYKDEASFHQGVITALRNTLEGGWVDTVCAMVSALSEHETVLTHGDISPRNILVREDKVVAILDWEMAGYYPEYWEYTKALFRPAWESGWIKDKAVDRVLQPYPMELAVFLHVHSVGAW</sequence>
<dbReference type="PANTHER" id="PTHR21310:SF58">
    <property type="entry name" value="AMINOGLYCOSIDE PHOSPHOTRANSFERASE DOMAIN-CONTAINING PROTEIN"/>
    <property type="match status" value="1"/>
</dbReference>
<dbReference type="GO" id="GO:0004674">
    <property type="term" value="F:protein serine/threonine kinase activity"/>
    <property type="evidence" value="ECO:0007669"/>
    <property type="project" value="UniProtKB-EC"/>
</dbReference>
<dbReference type="PANTHER" id="PTHR21310">
    <property type="entry name" value="AMINOGLYCOSIDE PHOSPHOTRANSFERASE-RELATED-RELATED"/>
    <property type="match status" value="1"/>
</dbReference>
<comment type="catalytic activity">
    <reaction evidence="3">
        <text>L-seryl-[protein] + ATP = O-phospho-L-seryl-[protein] + ADP + H(+)</text>
        <dbReference type="Rhea" id="RHEA:17989"/>
        <dbReference type="Rhea" id="RHEA-COMP:9863"/>
        <dbReference type="Rhea" id="RHEA-COMP:11604"/>
        <dbReference type="ChEBI" id="CHEBI:15378"/>
        <dbReference type="ChEBI" id="CHEBI:29999"/>
        <dbReference type="ChEBI" id="CHEBI:30616"/>
        <dbReference type="ChEBI" id="CHEBI:83421"/>
        <dbReference type="ChEBI" id="CHEBI:456216"/>
        <dbReference type="EC" id="2.7.11.1"/>
    </reaction>
</comment>
<name>A0A9W4UMK0_9PLEO</name>
<dbReference type="Pfam" id="PF01636">
    <property type="entry name" value="APH"/>
    <property type="match status" value="1"/>
</dbReference>
<dbReference type="AlphaFoldDB" id="A0A9W4UMK0"/>
<dbReference type="EC" id="2.7.11.1" evidence="1"/>
<dbReference type="OrthoDB" id="2906425at2759"/>
<evidence type="ECO:0000256" key="1">
    <source>
        <dbReference type="ARBA" id="ARBA00012513"/>
    </source>
</evidence>
<protein>
    <recommendedName>
        <fullName evidence="1">non-specific serine/threonine protein kinase</fullName>
        <ecNumber evidence="1">2.7.11.1</ecNumber>
    </recommendedName>
</protein>
<dbReference type="InterPro" id="IPR002575">
    <property type="entry name" value="Aminoglycoside_PTrfase"/>
</dbReference>
<evidence type="ECO:0000259" key="4">
    <source>
        <dbReference type="Pfam" id="PF01636"/>
    </source>
</evidence>
<dbReference type="InterPro" id="IPR051678">
    <property type="entry name" value="AGP_Transferase"/>
</dbReference>
<organism evidence="5 6">
    <name type="scientific">Periconia digitata</name>
    <dbReference type="NCBI Taxonomy" id="1303443"/>
    <lineage>
        <taxon>Eukaryota</taxon>
        <taxon>Fungi</taxon>
        <taxon>Dikarya</taxon>
        <taxon>Ascomycota</taxon>
        <taxon>Pezizomycotina</taxon>
        <taxon>Dothideomycetes</taxon>
        <taxon>Pleosporomycetidae</taxon>
        <taxon>Pleosporales</taxon>
        <taxon>Massarineae</taxon>
        <taxon>Periconiaceae</taxon>
        <taxon>Periconia</taxon>
    </lineage>
</organism>
<feature type="domain" description="Aminoglycoside phosphotransferase" evidence="4">
    <location>
        <begin position="59"/>
        <end position="245"/>
    </location>
</feature>
<gene>
    <name evidence="5" type="ORF">PDIGIT_LOCUS10079</name>
</gene>
<dbReference type="EMBL" id="CAOQHR010000007">
    <property type="protein sequence ID" value="CAI6336973.1"/>
    <property type="molecule type" value="Genomic_DNA"/>
</dbReference>
<dbReference type="InterPro" id="IPR011009">
    <property type="entry name" value="Kinase-like_dom_sf"/>
</dbReference>
<dbReference type="SUPFAM" id="SSF56112">
    <property type="entry name" value="Protein kinase-like (PK-like)"/>
    <property type="match status" value="1"/>
</dbReference>
<comment type="catalytic activity">
    <reaction evidence="2">
        <text>L-threonyl-[protein] + ATP = O-phospho-L-threonyl-[protein] + ADP + H(+)</text>
        <dbReference type="Rhea" id="RHEA:46608"/>
        <dbReference type="Rhea" id="RHEA-COMP:11060"/>
        <dbReference type="Rhea" id="RHEA-COMP:11605"/>
        <dbReference type="ChEBI" id="CHEBI:15378"/>
        <dbReference type="ChEBI" id="CHEBI:30013"/>
        <dbReference type="ChEBI" id="CHEBI:30616"/>
        <dbReference type="ChEBI" id="CHEBI:61977"/>
        <dbReference type="ChEBI" id="CHEBI:456216"/>
        <dbReference type="EC" id="2.7.11.1"/>
    </reaction>
</comment>
<evidence type="ECO:0000256" key="2">
    <source>
        <dbReference type="ARBA" id="ARBA00047899"/>
    </source>
</evidence>
<evidence type="ECO:0000313" key="6">
    <source>
        <dbReference type="Proteomes" id="UP001152607"/>
    </source>
</evidence>
<reference evidence="5" key="1">
    <citation type="submission" date="2023-01" db="EMBL/GenBank/DDBJ databases">
        <authorList>
            <person name="Van Ghelder C."/>
            <person name="Rancurel C."/>
        </authorList>
    </citation>
    <scope>NUCLEOTIDE SEQUENCE</scope>
    <source>
        <strain evidence="5">CNCM I-4278</strain>
    </source>
</reference>
<keyword evidence="6" id="KW-1185">Reference proteome</keyword>
<dbReference type="Gene3D" id="3.90.1200.10">
    <property type="match status" value="1"/>
</dbReference>
<comment type="caution">
    <text evidence="5">The sequence shown here is derived from an EMBL/GenBank/DDBJ whole genome shotgun (WGS) entry which is preliminary data.</text>
</comment>
<evidence type="ECO:0000313" key="5">
    <source>
        <dbReference type="EMBL" id="CAI6336973.1"/>
    </source>
</evidence>
<accession>A0A9W4UMK0</accession>
<dbReference type="Proteomes" id="UP001152607">
    <property type="component" value="Unassembled WGS sequence"/>
</dbReference>